<feature type="compositionally biased region" description="Pro residues" evidence="10">
    <location>
        <begin position="1263"/>
        <end position="1273"/>
    </location>
</feature>
<feature type="region of interest" description="Disordered" evidence="10">
    <location>
        <begin position="622"/>
        <end position="793"/>
    </location>
</feature>
<dbReference type="InterPro" id="IPR038665">
    <property type="entry name" value="Voltage-dep_anion_channel_sf"/>
</dbReference>
<proteinExistence type="inferred from homology"/>
<evidence type="ECO:0000256" key="1">
    <source>
        <dbReference type="ARBA" id="ARBA00004651"/>
    </source>
</evidence>
<dbReference type="GO" id="GO:0005886">
    <property type="term" value="C:plasma membrane"/>
    <property type="evidence" value="ECO:0007669"/>
    <property type="project" value="UniProtKB-SubCell"/>
</dbReference>
<feature type="compositionally biased region" description="Acidic residues" evidence="10">
    <location>
        <begin position="654"/>
        <end position="680"/>
    </location>
</feature>
<comment type="function">
    <text evidence="8">Sulphite efflux pump required for the secretion of sulphite as a reducing agent. In the presence of sulphite, cystine in keratin is directly cleaved to cysteine and S-sulphocysteine, and thereby, reduced proteins become accessible to hydrolysis by a variety of secreted endo- and exoproteases. Excretion of sulphite mediated by an efflux pump also represents a detoxification pathway for dermatophytes during infection of the epidermal stratum corneum, hair and nails, which are rich in cysteine.</text>
</comment>
<evidence type="ECO:0000256" key="5">
    <source>
        <dbReference type="ARBA" id="ARBA00022692"/>
    </source>
</evidence>
<feature type="compositionally biased region" description="Polar residues" evidence="10">
    <location>
        <begin position="1083"/>
        <end position="1093"/>
    </location>
</feature>
<protein>
    <recommendedName>
        <fullName evidence="9">Sulfite efflux pump SSU1</fullName>
    </recommendedName>
</protein>
<sequence length="1905" mass="210736">MFAIIPFKALGRGILSRFERFPKRRKRCHESSLNLLPFRRKCFPQLQTSSASSSEDDVSAGSLPVVNKHFPTSSSTEKVVLELKDIDPIDTTGIYYLTSHDVGIASVSLSKKIESWLAETLPPDSCLDEKRAFVAQDNLETLFDSALVLYEAGRRLIGENANRNYMSSEDIKDAIAASMCRTGNPEFRETLLQNFLGGSHTQSLATGYVPRDEIQPGVPDPPSPSPALSAQHMGFRPGVRASGTVTQTPERQPVDITQPARQPSQVKEICVTDEKIFSPQFDAGTIPRYSAYEAIIAQNDGRGPESILSGELGGYSEQTAFQAQIPAVPAPEAHENSMSEPHTVYTETVSFGSMATNPQDLGPNFEEKEIHGGIHVETPRAQLKYISANEEVLDIPRAGYMPNSAAQIQTQISAVSVSEFEFTAHQTGGYISDWPPRDSERVRVPLPTESTTPSSPEYEGTQLHDAIKRDDLPTVLYLLEKGFDIFKENVHTTIARIPANAIACCVKYRRKDVLSCFIDHDIKCYPIAIWETLRYGDDELREFITTKYEERKRQLDPPKPFPYQDQFVQLGLCGGESLGQCLETNLQTPLPKTPTRAITYSSSTLEQWWEVFDSNTIGAPNPYTGGSALSQSEFDVEESQEGYHNGSNILNSQEETEGNQEEEYLDEEESEYEEEQEQEEGGGYQGYGYQRYEEEEEYEEQEEEETDDYNSGDWDGSDVERSGECVDGGKGTGTTSNGHLMGGSGSRTGSSQQTNRATSKRSHSQRGNDNGDDGNQNGPPTKKPHNCDSDDASFRCPFYKINPARYPNCSRKARKNLSGMKEHLKRNHFGNDAPGGLYSKKIRTKEDLLEFCTPYALGQSDNPEIPSSTRPMPSIPSPLPSDRAPTETPEINLQDYADFNQFLNSYPYPTSLPVSSIAASNITPNAMQGNQYISNNIWTTPTPSQGSIMAGSHNATTAQYNYNPFGHQSLPYTSQTQSVFPASGPSTQAQGFPITSAQSFENITAGASHTRVQQNISHAASIYGRGQPVHIPMKHNLIENDFRTGNAPAFGENSPQNTLAWGPAIRPPTMNTSHKPPGPTGPKSLSSPFQPQSTRRRVQADSQPSVYQDPMTDPNKALPFAKSRHKATTDPDLQYGLDYIHRPASPHETASQKDGNILPPPPPPPQPPQPIPSSCSSSSTTSAPCFPSVEYITAAIKQSSQETNQTVLSSLRPGFEPGKINLAQKTESTARSGSPSHLSMRRETSTTITQLSDVDAMAATPQPSNPPISPPNSRPSGSKKYTIKIRLNPPQDEPERKEWQELFVNDVDDVRRNFDRWMSETFQPFEIQFSWDKWDLQHPKTKELVCNMRQLISELSETQWGALRFGEQTVRAGLVYVTLHIRVGVEQAGAEHYPSSEFYAVKVRYLNLYSNIAHQLQAARKSRISIDESVPLQPQKPVNWDTACVAAQRIEIMDPYSTFVGPSEANLQAACISGRLRTEKLQSGSQELESGRKACGITDLRGWRRVVLHFTPSWFAITMGTGIVSILLYDLPFNAPWIRYIAIVLFCLNIVLFLSFSLISVLRYTMFPGLWGFMIQHPVQSLFIGTFPMGLCTIINMIILVCLPWGEGMLTLAWVLWWIDVAISCACCMYMPFVIMHIHEAKLGTMTAAWLLPIVSPIVAAASGALVAGPMTQNYPSHALWTLITSYVLWGCGVPLAMVVLVMYFQRLALHHLPTPEVIVSVFLPLGPLGSGAFGIMKLGEVANVLLPISGTLPAVKDAMAGGILYILGFAVALVMWGFALVWLFFAVASITRTRFPFNMGFWGFVFPGGVFVLATNQISKELPSGFFKVLTMVFTMIILLLWIFVSVRTIEKTLTGKLIFSPCVQQYQENIMTMRCVSDNNIPGPSVNGCGSSTSQEERTCTGM</sequence>
<feature type="transmembrane region" description="Helical" evidence="11">
    <location>
        <begin position="1826"/>
        <end position="1846"/>
    </location>
</feature>
<evidence type="ECO:0000256" key="3">
    <source>
        <dbReference type="ARBA" id="ARBA00022448"/>
    </source>
</evidence>
<feature type="compositionally biased region" description="Polar residues" evidence="10">
    <location>
        <begin position="859"/>
        <end position="871"/>
    </location>
</feature>
<dbReference type="VEuPathDB" id="FungiDB:DFL_005460"/>
<evidence type="ECO:0000256" key="6">
    <source>
        <dbReference type="ARBA" id="ARBA00022989"/>
    </source>
</evidence>
<dbReference type="CDD" id="cd09318">
    <property type="entry name" value="TDT_SSU1"/>
    <property type="match status" value="1"/>
</dbReference>
<feature type="region of interest" description="Disordered" evidence="10">
    <location>
        <begin position="1257"/>
        <end position="1280"/>
    </location>
</feature>
<keyword evidence="7 11" id="KW-0472">Membrane</keyword>
<feature type="transmembrane region" description="Helical" evidence="11">
    <location>
        <begin position="1764"/>
        <end position="1788"/>
    </location>
</feature>
<dbReference type="Pfam" id="PF03595">
    <property type="entry name" value="SLAC1"/>
    <property type="match status" value="1"/>
</dbReference>
<dbReference type="FunFam" id="1.50.10.150:FF:000004">
    <property type="entry name" value="Malic acid transporter"/>
    <property type="match status" value="1"/>
</dbReference>
<feature type="transmembrane region" description="Helical" evidence="11">
    <location>
        <begin position="1540"/>
        <end position="1562"/>
    </location>
</feature>
<feature type="region of interest" description="Disordered" evidence="10">
    <location>
        <begin position="859"/>
        <end position="885"/>
    </location>
</feature>
<evidence type="ECO:0000256" key="7">
    <source>
        <dbReference type="ARBA" id="ARBA00023136"/>
    </source>
</evidence>
<keyword evidence="6 11" id="KW-1133">Transmembrane helix</keyword>
<evidence type="ECO:0000256" key="9">
    <source>
        <dbReference type="ARBA" id="ARBA00072906"/>
    </source>
</evidence>
<name>A0A436ZXI0_ARTFL</name>
<keyword evidence="5 11" id="KW-0812">Transmembrane</keyword>
<dbReference type="STRING" id="97331.A0A436ZXI0"/>
<dbReference type="Proteomes" id="UP000283090">
    <property type="component" value="Unassembled WGS sequence"/>
</dbReference>
<evidence type="ECO:0000256" key="2">
    <source>
        <dbReference type="ARBA" id="ARBA00008566"/>
    </source>
</evidence>
<evidence type="ECO:0000313" key="12">
    <source>
        <dbReference type="EMBL" id="RVD83681.1"/>
    </source>
</evidence>
<accession>A0A436ZXI0</accession>
<feature type="transmembrane region" description="Helical" evidence="11">
    <location>
        <begin position="1582"/>
        <end position="1606"/>
    </location>
</feature>
<organism evidence="12 13">
    <name type="scientific">Arthrobotrys flagrans</name>
    <name type="common">Nematode-trapping fungus</name>
    <name type="synonym">Trichothecium flagrans</name>
    <dbReference type="NCBI Taxonomy" id="97331"/>
    <lineage>
        <taxon>Eukaryota</taxon>
        <taxon>Fungi</taxon>
        <taxon>Dikarya</taxon>
        <taxon>Ascomycota</taxon>
        <taxon>Pezizomycotina</taxon>
        <taxon>Orbiliomycetes</taxon>
        <taxon>Orbiliales</taxon>
        <taxon>Orbiliaceae</taxon>
        <taxon>Arthrobotrys</taxon>
    </lineage>
</organism>
<comment type="subcellular location">
    <subcellularLocation>
        <location evidence="1">Cell membrane</location>
        <topology evidence="1">Multi-pass membrane protein</topology>
    </subcellularLocation>
</comment>
<dbReference type="Gene3D" id="1.50.10.150">
    <property type="entry name" value="Voltage-dependent anion channel"/>
    <property type="match status" value="1"/>
</dbReference>
<dbReference type="GeneID" id="93587771"/>
<dbReference type="PANTHER" id="PTHR31686:SF1">
    <property type="entry name" value="SULFITE EFFLUX PUMP SSU1"/>
    <property type="match status" value="1"/>
</dbReference>
<comment type="caution">
    <text evidence="12">The sequence shown here is derived from an EMBL/GenBank/DDBJ whole genome shotgun (WGS) entry which is preliminary data.</text>
</comment>
<feature type="transmembrane region" description="Helical" evidence="11">
    <location>
        <begin position="1680"/>
        <end position="1705"/>
    </location>
</feature>
<dbReference type="InterPro" id="IPR051629">
    <property type="entry name" value="Sulfite_efflux_TDT"/>
</dbReference>
<feature type="region of interest" description="Disordered" evidence="10">
    <location>
        <begin position="1144"/>
        <end position="1182"/>
    </location>
</feature>
<evidence type="ECO:0000256" key="4">
    <source>
        <dbReference type="ARBA" id="ARBA00022475"/>
    </source>
</evidence>
<dbReference type="PANTHER" id="PTHR31686">
    <property type="match status" value="1"/>
</dbReference>
<reference evidence="12 13" key="1">
    <citation type="submission" date="2019-01" db="EMBL/GenBank/DDBJ databases">
        <title>Intercellular communication is required for trap formation in the nematode-trapping fungus Duddingtonia flagrans.</title>
        <authorList>
            <person name="Youssar L."/>
            <person name="Wernet V."/>
            <person name="Hensel N."/>
            <person name="Hildebrandt H.-G."/>
            <person name="Fischer R."/>
        </authorList>
    </citation>
    <scope>NUCLEOTIDE SEQUENCE [LARGE SCALE GENOMIC DNA]</scope>
    <source>
        <strain evidence="12 13">CBS H-5679</strain>
    </source>
</reference>
<feature type="compositionally biased region" description="Polar residues" evidence="10">
    <location>
        <begin position="1223"/>
        <end position="1237"/>
    </location>
</feature>
<gene>
    <name evidence="12" type="ORF">DFL_005460</name>
</gene>
<evidence type="ECO:0000256" key="8">
    <source>
        <dbReference type="ARBA" id="ARBA00056100"/>
    </source>
</evidence>
<evidence type="ECO:0000256" key="11">
    <source>
        <dbReference type="SAM" id="Phobius"/>
    </source>
</evidence>
<evidence type="ECO:0000313" key="13">
    <source>
        <dbReference type="Proteomes" id="UP000283090"/>
    </source>
</evidence>
<evidence type="ECO:0000256" key="10">
    <source>
        <dbReference type="SAM" id="MobiDB-lite"/>
    </source>
</evidence>
<dbReference type="InterPro" id="IPR004695">
    <property type="entry name" value="SLAC1/Mae1/Ssu1/TehA"/>
</dbReference>
<feature type="region of interest" description="Disordered" evidence="10">
    <location>
        <begin position="1222"/>
        <end position="1245"/>
    </location>
</feature>
<feature type="region of interest" description="Disordered" evidence="10">
    <location>
        <begin position="1044"/>
        <end position="1129"/>
    </location>
</feature>
<feature type="transmembrane region" description="Helical" evidence="11">
    <location>
        <begin position="1506"/>
        <end position="1528"/>
    </location>
</feature>
<keyword evidence="3" id="KW-0813">Transport</keyword>
<dbReference type="RefSeq" id="XP_067489225.1">
    <property type="nucleotide sequence ID" value="XM_067634724.1"/>
</dbReference>
<feature type="compositionally biased region" description="Acidic residues" evidence="10">
    <location>
        <begin position="693"/>
        <end position="710"/>
    </location>
</feature>
<feature type="compositionally biased region" description="Pro residues" evidence="10">
    <location>
        <begin position="1158"/>
        <end position="1171"/>
    </location>
</feature>
<keyword evidence="13" id="KW-1185">Reference proteome</keyword>
<dbReference type="GO" id="GO:0000319">
    <property type="term" value="F:sulfite transmembrane transporter activity"/>
    <property type="evidence" value="ECO:0007669"/>
    <property type="project" value="TreeGrafter"/>
</dbReference>
<keyword evidence="4" id="KW-1003">Cell membrane</keyword>
<feature type="compositionally biased region" description="Low complexity" evidence="10">
    <location>
        <begin position="1172"/>
        <end position="1182"/>
    </location>
</feature>
<dbReference type="EMBL" id="SAEB01000007">
    <property type="protein sequence ID" value="RVD83681.1"/>
    <property type="molecule type" value="Genomic_DNA"/>
</dbReference>
<dbReference type="OrthoDB" id="1099at2759"/>
<feature type="transmembrane region" description="Helical" evidence="11">
    <location>
        <begin position="1612"/>
        <end position="1636"/>
    </location>
</feature>
<comment type="similarity">
    <text evidence="2">Belongs to the tellurite-resistance/dicarboxylate transporter (TDT) family.</text>
</comment>
<feature type="transmembrane region" description="Helical" evidence="11">
    <location>
        <begin position="1648"/>
        <end position="1668"/>
    </location>
</feature>
<feature type="transmembrane region" description="Helical" evidence="11">
    <location>
        <begin position="1800"/>
        <end position="1820"/>
    </location>
</feature>